<evidence type="ECO:0000313" key="2">
    <source>
        <dbReference type="EMBL" id="MFM9652687.1"/>
    </source>
</evidence>
<dbReference type="EMBL" id="JBJVNE010000031">
    <property type="protein sequence ID" value="MFM9652687.1"/>
    <property type="molecule type" value="Genomic_DNA"/>
</dbReference>
<reference evidence="2 3" key="1">
    <citation type="submission" date="2024-12" db="EMBL/GenBank/DDBJ databases">
        <title>Forecasting of Potato common scab and diversities of Pathogenic streptomyces spp. in china.</title>
        <authorList>
            <person name="Handique U."/>
            <person name="Wu J."/>
        </authorList>
    </citation>
    <scope>NUCLEOTIDE SEQUENCE [LARGE SCALE GENOMIC DNA]</scope>
    <source>
        <strain evidence="2 3">ZRIMU1585</strain>
    </source>
</reference>
<organism evidence="2 3">
    <name type="scientific">Streptomyces galilaeus</name>
    <dbReference type="NCBI Taxonomy" id="33899"/>
    <lineage>
        <taxon>Bacteria</taxon>
        <taxon>Bacillati</taxon>
        <taxon>Actinomycetota</taxon>
        <taxon>Actinomycetes</taxon>
        <taxon>Kitasatosporales</taxon>
        <taxon>Streptomycetaceae</taxon>
        <taxon>Streptomyces</taxon>
    </lineage>
</organism>
<protein>
    <submittedName>
        <fullName evidence="2">Uncharacterized protein</fullName>
    </submittedName>
</protein>
<keyword evidence="1" id="KW-0812">Transmembrane</keyword>
<keyword evidence="1" id="KW-0472">Membrane</keyword>
<feature type="transmembrane region" description="Helical" evidence="1">
    <location>
        <begin position="12"/>
        <end position="31"/>
    </location>
</feature>
<dbReference type="Proteomes" id="UP001631993">
    <property type="component" value="Unassembled WGS sequence"/>
</dbReference>
<dbReference type="GeneID" id="301209976"/>
<name>A0ABW9IXB8_STRGJ</name>
<sequence length="76" mass="8751">MMDRTPTRLRRLIRSLTAWWLLLTTGLWLLGRATDQSASPTACAASAAFLLAVGEAGDWLRRRWHHFRTTRKMGRL</sequence>
<evidence type="ECO:0000313" key="3">
    <source>
        <dbReference type="Proteomes" id="UP001631993"/>
    </source>
</evidence>
<accession>A0ABW9IXB8</accession>
<evidence type="ECO:0000256" key="1">
    <source>
        <dbReference type="SAM" id="Phobius"/>
    </source>
</evidence>
<gene>
    <name evidence="2" type="ORF">ACKI1S_42115</name>
</gene>
<keyword evidence="1" id="KW-1133">Transmembrane helix</keyword>
<feature type="transmembrane region" description="Helical" evidence="1">
    <location>
        <begin position="37"/>
        <end position="54"/>
    </location>
</feature>
<comment type="caution">
    <text evidence="2">The sequence shown here is derived from an EMBL/GenBank/DDBJ whole genome shotgun (WGS) entry which is preliminary data.</text>
</comment>
<keyword evidence="3" id="KW-1185">Reference proteome</keyword>
<dbReference type="RefSeq" id="WP_229894997.1">
    <property type="nucleotide sequence ID" value="NZ_BMVS01000050.1"/>
</dbReference>
<proteinExistence type="predicted"/>